<dbReference type="InterPro" id="IPR013783">
    <property type="entry name" value="Ig-like_fold"/>
</dbReference>
<dbReference type="InterPro" id="IPR044016">
    <property type="entry name" value="Big_13"/>
</dbReference>
<dbReference type="Gene3D" id="2.60.40.10">
    <property type="entry name" value="Immunoglobulins"/>
    <property type="match status" value="3"/>
</dbReference>
<feature type="domain" description="Bacterial Ig-like" evidence="1">
    <location>
        <begin position="97"/>
        <end position="182"/>
    </location>
</feature>
<gene>
    <name evidence="2" type="ORF">AAAU51_09555</name>
</gene>
<protein>
    <submittedName>
        <fullName evidence="2">Ig-like domain-containing protein</fullName>
    </submittedName>
</protein>
<dbReference type="Pfam" id="PF19077">
    <property type="entry name" value="Big_13"/>
    <property type="match status" value="1"/>
</dbReference>
<reference evidence="2 3" key="1">
    <citation type="submission" date="2024-04" db="EMBL/GenBank/DDBJ databases">
        <title>Human intestinal bacterial collection.</title>
        <authorList>
            <person name="Pauvert C."/>
            <person name="Hitch T.C.A."/>
            <person name="Clavel T."/>
        </authorList>
    </citation>
    <scope>NUCLEOTIDE SEQUENCE [LARGE SCALE GENOMIC DNA]</scope>
    <source>
        <strain evidence="2 3">CLA-AA-H249</strain>
    </source>
</reference>
<sequence>MAVKTVQTVINGQTYTLTLNSSTGKYEATITAPSKSSYNQSGHYYPVKVTATDEAGNSTSKDATDSTLGSSLRLTVKEKVAPVIAIVSPTAGSFSTNSKPTITWKVTDADSGVNPATIGITLDSGTKVTGDAITKTAITGGYQCTYTPATALSDGSHTIKLDASDYDGNAAATNSTTFKVDTVPPTLTLSSPADKLITNKSACTVKGTTNDVTSSPVKVTIKLNSGTAESVTVGRDGSFTKDLTLANGANTITVVATDSAGKSTTVTRTVTLDTGAPVIKSVTLTPNPVDCGKTFVISVEVTD</sequence>
<evidence type="ECO:0000313" key="2">
    <source>
        <dbReference type="EMBL" id="MEQ2711419.1"/>
    </source>
</evidence>
<accession>A0ABV1IW18</accession>
<dbReference type="Proteomes" id="UP001482154">
    <property type="component" value="Unassembled WGS sequence"/>
</dbReference>
<name>A0ABV1IW18_9FIRM</name>
<dbReference type="EMBL" id="JBBNIN010000013">
    <property type="protein sequence ID" value="MEQ2711419.1"/>
    <property type="molecule type" value="Genomic_DNA"/>
</dbReference>
<keyword evidence="3" id="KW-1185">Reference proteome</keyword>
<organism evidence="2 3">
    <name type="scientific">Anaerostipes amylophilus</name>
    <dbReference type="NCBI Taxonomy" id="2981779"/>
    <lineage>
        <taxon>Bacteria</taxon>
        <taxon>Bacillati</taxon>
        <taxon>Bacillota</taxon>
        <taxon>Clostridia</taxon>
        <taxon>Lachnospirales</taxon>
        <taxon>Lachnospiraceae</taxon>
        <taxon>Anaerostipes</taxon>
    </lineage>
</organism>
<evidence type="ECO:0000259" key="1">
    <source>
        <dbReference type="Pfam" id="PF19077"/>
    </source>
</evidence>
<dbReference type="NCBIfam" id="NF033510">
    <property type="entry name" value="Ca_tandemer"/>
    <property type="match status" value="1"/>
</dbReference>
<dbReference type="RefSeq" id="WP_349111134.1">
    <property type="nucleotide sequence ID" value="NZ_JBBNIN010000013.1"/>
</dbReference>
<comment type="caution">
    <text evidence="2">The sequence shown here is derived from an EMBL/GenBank/DDBJ whole genome shotgun (WGS) entry which is preliminary data.</text>
</comment>
<proteinExistence type="predicted"/>
<evidence type="ECO:0000313" key="3">
    <source>
        <dbReference type="Proteomes" id="UP001482154"/>
    </source>
</evidence>
<dbReference type="Pfam" id="PF09136">
    <property type="entry name" value="Glucodextran_B"/>
    <property type="match status" value="1"/>
</dbReference>